<organism evidence="2 3">
    <name type="scientific">Microbacterium oleivorans</name>
    <dbReference type="NCBI Taxonomy" id="273677"/>
    <lineage>
        <taxon>Bacteria</taxon>
        <taxon>Bacillati</taxon>
        <taxon>Actinomycetota</taxon>
        <taxon>Actinomycetes</taxon>
        <taxon>Micrococcales</taxon>
        <taxon>Microbacteriaceae</taxon>
        <taxon>Microbacterium</taxon>
    </lineage>
</organism>
<reference evidence="2 3" key="1">
    <citation type="submission" date="2020-06" db="EMBL/GenBank/DDBJ databases">
        <authorList>
            <person name="Jo H."/>
        </authorList>
    </citation>
    <scope>NUCLEOTIDE SEQUENCE [LARGE SCALE GENOMIC DNA]</scope>
    <source>
        <strain evidence="2 3">I46</strain>
    </source>
</reference>
<gene>
    <name evidence="2" type="ORF">HW566_08555</name>
</gene>
<accession>A0A7D5ISZ1</accession>
<protein>
    <submittedName>
        <fullName evidence="2">Uncharacterized protein</fullName>
    </submittedName>
</protein>
<proteinExistence type="predicted"/>
<evidence type="ECO:0000313" key="3">
    <source>
        <dbReference type="Proteomes" id="UP000509638"/>
    </source>
</evidence>
<feature type="transmembrane region" description="Helical" evidence="1">
    <location>
        <begin position="138"/>
        <end position="157"/>
    </location>
</feature>
<keyword evidence="1" id="KW-1133">Transmembrane helix</keyword>
<dbReference type="RefSeq" id="WP_178012069.1">
    <property type="nucleotide sequence ID" value="NZ_CP058316.1"/>
</dbReference>
<feature type="transmembrane region" description="Helical" evidence="1">
    <location>
        <begin position="54"/>
        <end position="72"/>
    </location>
</feature>
<evidence type="ECO:0000313" key="2">
    <source>
        <dbReference type="EMBL" id="QLD11814.1"/>
    </source>
</evidence>
<keyword evidence="1" id="KW-0812">Transmembrane</keyword>
<keyword evidence="1" id="KW-0472">Membrane</keyword>
<dbReference type="EMBL" id="CP058316">
    <property type="protein sequence ID" value="QLD11814.1"/>
    <property type="molecule type" value="Genomic_DNA"/>
</dbReference>
<feature type="transmembrane region" description="Helical" evidence="1">
    <location>
        <begin position="79"/>
        <end position="98"/>
    </location>
</feature>
<feature type="transmembrane region" description="Helical" evidence="1">
    <location>
        <begin position="169"/>
        <end position="188"/>
    </location>
</feature>
<dbReference type="Proteomes" id="UP000509638">
    <property type="component" value="Chromosome"/>
</dbReference>
<feature type="transmembrane region" description="Helical" evidence="1">
    <location>
        <begin position="110"/>
        <end position="131"/>
    </location>
</feature>
<sequence length="215" mass="22299">MDHGPASDRGARYGAAVVAALFGTYLAVATDVSAIVQSESYAGSITNDAPFVDAAQFLLVVATLVAACALLPTSGMRRVAGVTLVCVTLFLWATFGLLRGGGQLAQFDALWSVVLDQGFVALLAGVGGWVIARGRHPLSWLVVVVALVPPVVGPRLIDANVTSGGYALAMQGIVVAGGLAAVWAAAGIDRWMRRVSARDAATRRREHSATTRSEP</sequence>
<feature type="transmembrane region" description="Helical" evidence="1">
    <location>
        <begin position="12"/>
        <end position="34"/>
    </location>
</feature>
<evidence type="ECO:0000256" key="1">
    <source>
        <dbReference type="SAM" id="Phobius"/>
    </source>
</evidence>
<name>A0A7D5ISZ1_9MICO</name>
<dbReference type="AlphaFoldDB" id="A0A7D5ISZ1"/>